<sequence length="69" mass="7506">MFANIMIETEMSTNRLPIGLATTEEAIGISINIVVLKLAARFSDSRDKVSAYISSAKSITVGRKEMASR</sequence>
<organism evidence="1 2">
    <name type="scientific">Salinicola rhizosphaerae</name>
    <dbReference type="NCBI Taxonomy" id="1443141"/>
    <lineage>
        <taxon>Bacteria</taxon>
        <taxon>Pseudomonadati</taxon>
        <taxon>Pseudomonadota</taxon>
        <taxon>Gammaproteobacteria</taxon>
        <taxon>Oceanospirillales</taxon>
        <taxon>Halomonadaceae</taxon>
        <taxon>Salinicola</taxon>
    </lineage>
</organism>
<evidence type="ECO:0000313" key="1">
    <source>
        <dbReference type="EMBL" id="GHB18195.1"/>
    </source>
</evidence>
<dbReference type="Proteomes" id="UP000646745">
    <property type="component" value="Unassembled WGS sequence"/>
</dbReference>
<protein>
    <submittedName>
        <fullName evidence="1">Uncharacterized protein</fullName>
    </submittedName>
</protein>
<dbReference type="EMBL" id="BMZI01000003">
    <property type="protein sequence ID" value="GHB18195.1"/>
    <property type="molecule type" value="Genomic_DNA"/>
</dbReference>
<accession>A0ABQ3E1R1</accession>
<keyword evidence="2" id="KW-1185">Reference proteome</keyword>
<evidence type="ECO:0000313" key="2">
    <source>
        <dbReference type="Proteomes" id="UP000646745"/>
    </source>
</evidence>
<name>A0ABQ3E1R1_9GAMM</name>
<reference evidence="2" key="1">
    <citation type="journal article" date="2019" name="Int. J. Syst. Evol. Microbiol.">
        <title>The Global Catalogue of Microorganisms (GCM) 10K type strain sequencing project: providing services to taxonomists for standard genome sequencing and annotation.</title>
        <authorList>
            <consortium name="The Broad Institute Genomics Platform"/>
            <consortium name="The Broad Institute Genome Sequencing Center for Infectious Disease"/>
            <person name="Wu L."/>
            <person name="Ma J."/>
        </authorList>
    </citation>
    <scope>NUCLEOTIDE SEQUENCE [LARGE SCALE GENOMIC DNA]</scope>
    <source>
        <strain evidence="2">KCTC 32998</strain>
    </source>
</reference>
<proteinExistence type="predicted"/>
<comment type="caution">
    <text evidence="1">The sequence shown here is derived from an EMBL/GenBank/DDBJ whole genome shotgun (WGS) entry which is preliminary data.</text>
</comment>
<gene>
    <name evidence="1" type="ORF">GCM10009038_16530</name>
</gene>